<dbReference type="RefSeq" id="WP_008889527.1">
    <property type="nucleotide sequence ID" value="NZ_CP031555.1"/>
</dbReference>
<reference evidence="2 3" key="1">
    <citation type="submission" date="2018-08" db="EMBL/GenBank/DDBJ databases">
        <title>Complete genome sequence of type strain Thalassospira indica MCCC 1A01103T, isolated from isolated from deep seawater of the Indian Ocean.</title>
        <authorList>
            <person name="Liu Y."/>
        </authorList>
    </citation>
    <scope>NUCLEOTIDE SEQUENCE [LARGE SCALE GENOMIC DNA]</scope>
    <source>
        <strain evidence="2 3">PB8BT</strain>
    </source>
</reference>
<dbReference type="EMBL" id="CP031555">
    <property type="protein sequence ID" value="AXO13834.1"/>
    <property type="molecule type" value="Genomic_DNA"/>
</dbReference>
<keyword evidence="3" id="KW-1185">Reference proteome</keyword>
<proteinExistence type="predicted"/>
<gene>
    <name evidence="2" type="ORF">DY252_06060</name>
</gene>
<accession>A0ABN5NI10</accession>
<name>A0ABN5NI10_9PROT</name>
<evidence type="ECO:0008006" key="4">
    <source>
        <dbReference type="Google" id="ProtNLM"/>
    </source>
</evidence>
<feature type="transmembrane region" description="Helical" evidence="1">
    <location>
        <begin position="12"/>
        <end position="34"/>
    </location>
</feature>
<keyword evidence="1" id="KW-0472">Membrane</keyword>
<evidence type="ECO:0000313" key="2">
    <source>
        <dbReference type="EMBL" id="AXO13834.1"/>
    </source>
</evidence>
<evidence type="ECO:0000256" key="1">
    <source>
        <dbReference type="SAM" id="Phobius"/>
    </source>
</evidence>
<evidence type="ECO:0000313" key="3">
    <source>
        <dbReference type="Proteomes" id="UP000256971"/>
    </source>
</evidence>
<sequence length="117" mass="12402">MNYPDWLKPYVLGAVSGAALATVVGFTWGGWVTGGDARQMSETMSDDKVIAALVPVCVAKASADLNRAAKLETIRGASSYQQREALMEAGWATMPGTDIPNRDLAQACVKALEPELS</sequence>
<organism evidence="2 3">
    <name type="scientific">Thalassospira indica</name>
    <dbReference type="NCBI Taxonomy" id="1891279"/>
    <lineage>
        <taxon>Bacteria</taxon>
        <taxon>Pseudomonadati</taxon>
        <taxon>Pseudomonadota</taxon>
        <taxon>Alphaproteobacteria</taxon>
        <taxon>Rhodospirillales</taxon>
        <taxon>Thalassospiraceae</taxon>
        <taxon>Thalassospira</taxon>
    </lineage>
</organism>
<keyword evidence="1" id="KW-1133">Transmembrane helix</keyword>
<keyword evidence="1" id="KW-0812">Transmembrane</keyword>
<protein>
    <recommendedName>
        <fullName evidence="4">NADH dehydrogenase</fullName>
    </recommendedName>
</protein>
<dbReference type="Proteomes" id="UP000256971">
    <property type="component" value="Chromosome"/>
</dbReference>